<keyword evidence="3" id="KW-1185">Reference proteome</keyword>
<sequence>MRHVSSRPDPERPWYRHGLVWLVIALPAASVVGGLATLAIAITHADATVADHWYQDGKAINRSLEEERRAEFLGLRLEIDRARGIRLRSETALPWPDQLDVTLRHPVFAERDRQLRLSHRGDGGYGPADPIPAGGDWTVTVSPPDGRWRLSRRVDLDTGTVHIGTRAGSG</sequence>
<evidence type="ECO:0000313" key="3">
    <source>
        <dbReference type="Proteomes" id="UP000644441"/>
    </source>
</evidence>
<keyword evidence="1" id="KW-0472">Membrane</keyword>
<accession>A0ABS0AG12</accession>
<feature type="transmembrane region" description="Helical" evidence="1">
    <location>
        <begin position="20"/>
        <end position="42"/>
    </location>
</feature>
<evidence type="ECO:0000313" key="2">
    <source>
        <dbReference type="EMBL" id="MBF5053067.1"/>
    </source>
</evidence>
<protein>
    <recommendedName>
        <fullName evidence="4">FixH family protein</fullName>
    </recommendedName>
</protein>
<dbReference type="Pfam" id="PF05751">
    <property type="entry name" value="FixH"/>
    <property type="match status" value="1"/>
</dbReference>
<evidence type="ECO:0000256" key="1">
    <source>
        <dbReference type="SAM" id="Phobius"/>
    </source>
</evidence>
<proteinExistence type="predicted"/>
<comment type="caution">
    <text evidence="2">The sequence shown here is derived from an EMBL/GenBank/DDBJ whole genome shotgun (WGS) entry which is preliminary data.</text>
</comment>
<gene>
    <name evidence="2" type="ORF">ISO4_01669</name>
</gene>
<dbReference type="EMBL" id="ARXR01000011">
    <property type="protein sequence ID" value="MBF5053067.1"/>
    <property type="molecule type" value="Genomic_DNA"/>
</dbReference>
<dbReference type="RefSeq" id="WP_194855901.1">
    <property type="nucleotide sequence ID" value="NZ_ARXR01000011.1"/>
</dbReference>
<dbReference type="InterPro" id="IPR008620">
    <property type="entry name" value="FixH"/>
</dbReference>
<organism evidence="2 3">
    <name type="scientific">Alloalcanivorax venustensis ISO4</name>
    <dbReference type="NCBI Taxonomy" id="1177184"/>
    <lineage>
        <taxon>Bacteria</taxon>
        <taxon>Pseudomonadati</taxon>
        <taxon>Pseudomonadota</taxon>
        <taxon>Gammaproteobacteria</taxon>
        <taxon>Oceanospirillales</taxon>
        <taxon>Alcanivoracaceae</taxon>
        <taxon>Alloalcanivorax</taxon>
    </lineage>
</organism>
<evidence type="ECO:0008006" key="4">
    <source>
        <dbReference type="Google" id="ProtNLM"/>
    </source>
</evidence>
<dbReference type="Proteomes" id="UP000644441">
    <property type="component" value="Unassembled WGS sequence"/>
</dbReference>
<keyword evidence="1" id="KW-0812">Transmembrane</keyword>
<keyword evidence="1" id="KW-1133">Transmembrane helix</keyword>
<name>A0ABS0AG12_9GAMM</name>
<reference evidence="2 3" key="1">
    <citation type="submission" date="2012-09" db="EMBL/GenBank/DDBJ databases">
        <title>Genome Sequence of alkane-degrading Bacterium Alcanivorax venustensis ISO4.</title>
        <authorList>
            <person name="Lai Q."/>
            <person name="Shao Z."/>
        </authorList>
    </citation>
    <scope>NUCLEOTIDE SEQUENCE [LARGE SCALE GENOMIC DNA]</scope>
    <source>
        <strain evidence="2 3">ISO4</strain>
    </source>
</reference>